<evidence type="ECO:0000313" key="1">
    <source>
        <dbReference type="EMBL" id="PPK87754.1"/>
    </source>
</evidence>
<dbReference type="EMBL" id="PTJC01000005">
    <property type="protein sequence ID" value="PPK87754.1"/>
    <property type="molecule type" value="Genomic_DNA"/>
</dbReference>
<comment type="caution">
    <text evidence="1">The sequence shown here is derived from an EMBL/GenBank/DDBJ whole genome shotgun (WGS) entry which is preliminary data.</text>
</comment>
<accession>A0A2S6I8C9</accession>
<dbReference type="RefSeq" id="WP_104418344.1">
    <property type="nucleotide sequence ID" value="NZ_PTJC01000005.1"/>
</dbReference>
<sequence>MASKQTGNPQRAREIVGAVFDRLRACTSVAEVEDLCTHEAIRAFRMPLEKYPKLGFDLTPDEVV</sequence>
<proteinExistence type="predicted"/>
<evidence type="ECO:0000313" key="2">
    <source>
        <dbReference type="Proteomes" id="UP000237662"/>
    </source>
</evidence>
<keyword evidence="2" id="KW-1185">Reference proteome</keyword>
<reference evidence="1 2" key="1">
    <citation type="submission" date="2018-02" db="EMBL/GenBank/DDBJ databases">
        <title>Genomic Encyclopedia of Archaeal and Bacterial Type Strains, Phase II (KMG-II): from individual species to whole genera.</title>
        <authorList>
            <person name="Goeker M."/>
        </authorList>
    </citation>
    <scope>NUCLEOTIDE SEQUENCE [LARGE SCALE GENOMIC DNA]</scope>
    <source>
        <strain evidence="1 2">DSM 29526</strain>
    </source>
</reference>
<protein>
    <submittedName>
        <fullName evidence="1">Uncharacterized protein</fullName>
    </submittedName>
</protein>
<name>A0A2S6I8C9_9BACT</name>
<dbReference type="AlphaFoldDB" id="A0A2S6I8C9"/>
<dbReference type="Proteomes" id="UP000237662">
    <property type="component" value="Unassembled WGS sequence"/>
</dbReference>
<organism evidence="1 2">
    <name type="scientific">Neolewinella xylanilytica</name>
    <dbReference type="NCBI Taxonomy" id="1514080"/>
    <lineage>
        <taxon>Bacteria</taxon>
        <taxon>Pseudomonadati</taxon>
        <taxon>Bacteroidota</taxon>
        <taxon>Saprospiria</taxon>
        <taxon>Saprospirales</taxon>
        <taxon>Lewinellaceae</taxon>
        <taxon>Neolewinella</taxon>
    </lineage>
</organism>
<gene>
    <name evidence="1" type="ORF">CLV84_0705</name>
</gene>